<proteinExistence type="predicted"/>
<reference evidence="2 3" key="1">
    <citation type="submission" date="2023-08" db="EMBL/GenBank/DDBJ databases">
        <title>genomic of G39.</title>
        <authorList>
            <person name="Wang Y."/>
        </authorList>
    </citation>
    <scope>NUCLEOTIDE SEQUENCE [LARGE SCALE GENOMIC DNA]</scope>
    <source>
        <strain evidence="2 3">G39</strain>
    </source>
</reference>
<accession>A0ABT9HPH6</accession>
<comment type="caution">
    <text evidence="2">The sequence shown here is derived from an EMBL/GenBank/DDBJ whole genome shotgun (WGS) entry which is preliminary data.</text>
</comment>
<evidence type="ECO:0000256" key="1">
    <source>
        <dbReference type="SAM" id="SignalP"/>
    </source>
</evidence>
<protein>
    <submittedName>
        <fullName evidence="2">Uncharacterized protein</fullName>
    </submittedName>
</protein>
<dbReference type="EMBL" id="JAVAIM010000001">
    <property type="protein sequence ID" value="MDP4575031.1"/>
    <property type="molecule type" value="Genomic_DNA"/>
</dbReference>
<evidence type="ECO:0000313" key="2">
    <source>
        <dbReference type="EMBL" id="MDP4575031.1"/>
    </source>
</evidence>
<keyword evidence="3" id="KW-1185">Reference proteome</keyword>
<dbReference type="Proteomes" id="UP001240639">
    <property type="component" value="Unassembled WGS sequence"/>
</dbReference>
<evidence type="ECO:0000313" key="3">
    <source>
        <dbReference type="Proteomes" id="UP001240639"/>
    </source>
</evidence>
<feature type="chain" id="PRO_5046706182" evidence="1">
    <location>
        <begin position="20"/>
        <end position="90"/>
    </location>
</feature>
<gene>
    <name evidence="2" type="ORF">Q9K02_07760</name>
</gene>
<name>A0ABT9HPH6_9SPHN</name>
<feature type="signal peptide" evidence="1">
    <location>
        <begin position="1"/>
        <end position="19"/>
    </location>
</feature>
<keyword evidence="1" id="KW-0732">Signal</keyword>
<organism evidence="2 3">
    <name type="scientific">Qipengyuania profundimaris</name>
    <dbReference type="NCBI Taxonomy" id="3067652"/>
    <lineage>
        <taxon>Bacteria</taxon>
        <taxon>Pseudomonadati</taxon>
        <taxon>Pseudomonadota</taxon>
        <taxon>Alphaproteobacteria</taxon>
        <taxon>Sphingomonadales</taxon>
        <taxon>Erythrobacteraceae</taxon>
        <taxon>Qipengyuania</taxon>
    </lineage>
</organism>
<sequence length="90" mass="9658">MLKRLLTFLAIITGLTAVGAPVHVSAAGTLGVALEQSQRADQPVKGDIATCEERERQRKARGEKARPCRPASTVTVVIPTVMFGPDRAFE</sequence>
<dbReference type="RefSeq" id="WP_278327029.1">
    <property type="nucleotide sequence ID" value="NZ_JAVAIM010000001.1"/>
</dbReference>